<keyword evidence="1" id="KW-0732">Signal</keyword>
<organism evidence="2 4">
    <name type="scientific">Burkholderia pseudomallei</name>
    <name type="common">Pseudomonas pseudomallei</name>
    <dbReference type="NCBI Taxonomy" id="28450"/>
    <lineage>
        <taxon>Bacteria</taxon>
        <taxon>Pseudomonadati</taxon>
        <taxon>Pseudomonadota</taxon>
        <taxon>Betaproteobacteria</taxon>
        <taxon>Burkholderiales</taxon>
        <taxon>Burkholderiaceae</taxon>
        <taxon>Burkholderia</taxon>
        <taxon>pseudomallei group</taxon>
    </lineage>
</organism>
<dbReference type="GO" id="GO:0043448">
    <property type="term" value="P:alkane catabolic process"/>
    <property type="evidence" value="ECO:0007669"/>
    <property type="project" value="TreeGrafter"/>
</dbReference>
<dbReference type="AlphaFoldDB" id="A0A095I1P3"/>
<accession>A0A095I1P3</accession>
<name>A0A095I1P3_BURPE</name>
<sequence>MIRNVLIALVCAAPVAALAEPPKAAGGMIVDDDGMTLYTFDRDTMPGKSACTGGCTANWPAALADAYDKPGGDLGFIAAAGGKHQWTYKGRPLYRFSGDAKPGQHTGDGFGGMWHVARP</sequence>
<evidence type="ECO:0000313" key="3">
    <source>
        <dbReference type="EMBL" id="PJO61840.1"/>
    </source>
</evidence>
<comment type="caution">
    <text evidence="2">The sequence shown here is derived from an EMBL/GenBank/DDBJ whole genome shotgun (WGS) entry which is preliminary data.</text>
</comment>
<protein>
    <submittedName>
        <fullName evidence="3">Lipoprotein</fullName>
    </submittedName>
</protein>
<evidence type="ECO:0000256" key="1">
    <source>
        <dbReference type="SAM" id="SignalP"/>
    </source>
</evidence>
<evidence type="ECO:0000313" key="5">
    <source>
        <dbReference type="Proteomes" id="UP000231878"/>
    </source>
</evidence>
<proteinExistence type="predicted"/>
<dbReference type="Proteomes" id="UP000030475">
    <property type="component" value="Unassembled WGS sequence"/>
</dbReference>
<dbReference type="RefSeq" id="WP_004528277.1">
    <property type="nucleotide sequence ID" value="NZ_AP028072.1"/>
</dbReference>
<dbReference type="EMBL" id="JQIM01000009">
    <property type="protein sequence ID" value="KGX11408.1"/>
    <property type="molecule type" value="Genomic_DNA"/>
</dbReference>
<gene>
    <name evidence="3" type="ORF">CWD88_34450</name>
    <name evidence="2" type="ORF">Y036_3964</name>
</gene>
<dbReference type="Pfam" id="PF03640">
    <property type="entry name" value="Lipoprotein_15"/>
    <property type="match status" value="2"/>
</dbReference>
<dbReference type="OMA" id="QWAYNGR"/>
<feature type="chain" id="PRO_5015031685" evidence="1">
    <location>
        <begin position="20"/>
        <end position="119"/>
    </location>
</feature>
<dbReference type="PANTHER" id="PTHR39335:SF1">
    <property type="entry name" value="BLL4220 PROTEIN"/>
    <property type="match status" value="1"/>
</dbReference>
<dbReference type="InterPro" id="IPR014558">
    <property type="entry name" value="UCP029720"/>
</dbReference>
<dbReference type="PIRSF" id="PIRSF029720">
    <property type="entry name" value="UCP029720"/>
    <property type="match status" value="1"/>
</dbReference>
<dbReference type="PANTHER" id="PTHR39335">
    <property type="entry name" value="BLL4220 PROTEIN"/>
    <property type="match status" value="1"/>
</dbReference>
<evidence type="ECO:0000313" key="4">
    <source>
        <dbReference type="Proteomes" id="UP000030475"/>
    </source>
</evidence>
<dbReference type="Proteomes" id="UP000231878">
    <property type="component" value="Unassembled WGS sequence"/>
</dbReference>
<keyword evidence="3" id="KW-0449">Lipoprotein</keyword>
<reference evidence="3 5" key="2">
    <citation type="submission" date="2017-11" db="EMBL/GenBank/DDBJ databases">
        <title>Molecular characterization of Burkholderia pseudomallei and closely related isolates from Vietnam.</title>
        <authorList>
            <person name="Ustinov D.V."/>
            <person name="Antonov A.S."/>
            <person name="Avdusheva E.F."/>
            <person name="Shpak I.M."/>
            <person name="Zakharova I.B."/>
            <person name="Thi L.A."/>
            <person name="Teteryatnikova N."/>
            <person name="Lopasteyskaya Y.A."/>
            <person name="Kuzyutina J.A."/>
            <person name="Ngo T.N."/>
            <person name="Victorov D.V."/>
        </authorList>
    </citation>
    <scope>NUCLEOTIDE SEQUENCE [LARGE SCALE GENOMIC DNA]</scope>
    <source>
        <strain evidence="3 5">V1512</strain>
    </source>
</reference>
<evidence type="ECO:0000313" key="2">
    <source>
        <dbReference type="EMBL" id="KGX11408.1"/>
    </source>
</evidence>
<dbReference type="EMBL" id="PHRB01000061">
    <property type="protein sequence ID" value="PJO61840.1"/>
    <property type="molecule type" value="Genomic_DNA"/>
</dbReference>
<feature type="signal peptide" evidence="1">
    <location>
        <begin position="1"/>
        <end position="19"/>
    </location>
</feature>
<dbReference type="InterPro" id="IPR005297">
    <property type="entry name" value="Lipoprotein_repeat"/>
</dbReference>
<reference evidence="2 4" key="1">
    <citation type="submission" date="2014-08" db="EMBL/GenBank/DDBJ databases">
        <authorList>
            <person name="Bunnell A."/>
            <person name="Chain P.S."/>
            <person name="Chertkov O."/>
            <person name="Currie B.J."/>
            <person name="Daligault H.E."/>
            <person name="Davenport K.W."/>
            <person name="Davis C."/>
            <person name="Gleasner C.D."/>
            <person name="Johnson S.L."/>
            <person name="Kaestli M."/>
            <person name="Koren S."/>
            <person name="Kunde Y.A."/>
            <person name="Mayo M."/>
            <person name="McMurry K.K."/>
            <person name="Price E.P."/>
            <person name="Reitenga K.G."/>
            <person name="Robison R."/>
            <person name="Rosovitz M.J."/>
            <person name="Sarovich D.S."/>
            <person name="Teshima H."/>
        </authorList>
    </citation>
    <scope>NUCLEOTIDE SEQUENCE [LARGE SCALE GENOMIC DNA]</scope>
    <source>
        <strain evidence="2 4">MSHR44</strain>
    </source>
</reference>
<dbReference type="GeneID" id="93063200"/>